<organism evidence="1">
    <name type="scientific">Rhizophora mucronata</name>
    <name type="common">Asiatic mangrove</name>
    <dbReference type="NCBI Taxonomy" id="61149"/>
    <lineage>
        <taxon>Eukaryota</taxon>
        <taxon>Viridiplantae</taxon>
        <taxon>Streptophyta</taxon>
        <taxon>Embryophyta</taxon>
        <taxon>Tracheophyta</taxon>
        <taxon>Spermatophyta</taxon>
        <taxon>Magnoliopsida</taxon>
        <taxon>eudicotyledons</taxon>
        <taxon>Gunneridae</taxon>
        <taxon>Pentapetalae</taxon>
        <taxon>rosids</taxon>
        <taxon>fabids</taxon>
        <taxon>Malpighiales</taxon>
        <taxon>Rhizophoraceae</taxon>
        <taxon>Rhizophora</taxon>
    </lineage>
</organism>
<name>A0A2P2NKB0_RHIMU</name>
<reference evidence="1" key="1">
    <citation type="submission" date="2018-02" db="EMBL/GenBank/DDBJ databases">
        <title>Rhizophora mucronata_Transcriptome.</title>
        <authorList>
            <person name="Meera S.P."/>
            <person name="Sreeshan A."/>
            <person name="Augustine A."/>
        </authorList>
    </citation>
    <scope>NUCLEOTIDE SEQUENCE</scope>
    <source>
        <tissue evidence="1">Leaf</tissue>
    </source>
</reference>
<protein>
    <submittedName>
        <fullName evidence="1">Uncharacterized protein</fullName>
    </submittedName>
</protein>
<evidence type="ECO:0000313" key="1">
    <source>
        <dbReference type="EMBL" id="MBX42939.1"/>
    </source>
</evidence>
<dbReference type="EMBL" id="GGEC01062455">
    <property type="protein sequence ID" value="MBX42939.1"/>
    <property type="molecule type" value="Transcribed_RNA"/>
</dbReference>
<accession>A0A2P2NKB0</accession>
<sequence length="29" mass="3203">MLLCKQPGNLVSVLHSTALVLCKLSRQHI</sequence>
<proteinExistence type="predicted"/>
<dbReference type="AlphaFoldDB" id="A0A2P2NKB0"/>